<dbReference type="Proteomes" id="UP000316371">
    <property type="component" value="Unassembled WGS sequence"/>
</dbReference>
<dbReference type="RefSeq" id="WP_144255051.1">
    <property type="nucleotide sequence ID" value="NZ_VJZT01000001.1"/>
</dbReference>
<dbReference type="InterPro" id="IPR001296">
    <property type="entry name" value="Glyco_trans_1"/>
</dbReference>
<dbReference type="SUPFAM" id="SSF53756">
    <property type="entry name" value="UDP-Glycosyltransferase/glycogen phosphorylase"/>
    <property type="match status" value="1"/>
</dbReference>
<sequence length="811" mass="92659">MRTTLSAHQNTLFSTRKNQKHHAKSNTNTIENPNSLPEILFITSYPPRECGIATYSQDLILALNNKFQKSFDIKICALESEFEKQHYPDEVNYILETDNQKSYLDLAANINENNTISMMVIEHEFGLFRSNEADFMAFLQSVNKPIIVAFHTVLPNPNALLRENVQKIDKIVQSIIVMTQSSAKLLVHDYAIAKDKIAVIPHGTHLVEHTNKDFLKEKYNFAGRKIIATFGLLSSGKSIETSINALPTIVKKHPEVLFLVIGKTHPTVVKNEGEKYRSTLEAQITALNLNANVLFINQYLPLNELLEYLQLTDIYLFTSKDRNQAVSGTFSYAISCGCPIISTPIPHAVEVLQNGTGIIIDFENPKQLAKQVTLLLDNESLRNEISSNGIHKLAPTAWENSAIAHALLFEKISHEKIELHYKIPAINWNHFKKMTTDFAMIQFSIINQPDLNSGYTLDDNARALVAMCQNYALKKESNDLKYIQKYLDFIAFCLQPECHFLNYVDTNKKFTTQNSENLNDSNGRAIWALGYLISISDLLPIELEIKAKKTLQLALVQVHKIHSPRAMAFIIKGIYYSNTTNYLEENTFVLKQLSDRLVQMYKHETDENWQWFEPYLTYGNSILPEAMLCAYRATNMDVYREIAKTSFDFLLTKIFKNNTIKVISNKGWLHNDNKIHPDKIGGEQPIDVAYTILALSKFYETFQQTDYLNKMEVAFDWFLGKNHLHQIVYNPCTGGCYDGLEDTYINLNQGAESTVSYVMARLTIEKYLVKKSQKIPNKTPFSKKIVVPQKVTIENTNQPKKWIEFAAINLL</sequence>
<protein>
    <submittedName>
        <fullName evidence="3">Glycosyltransferase</fullName>
    </submittedName>
</protein>
<evidence type="ECO:0000259" key="2">
    <source>
        <dbReference type="Pfam" id="PF00534"/>
    </source>
</evidence>
<name>A0A553EDL7_9FLAO</name>
<comment type="caution">
    <text evidence="3">The sequence shown here is derived from an EMBL/GenBank/DDBJ whole genome shotgun (WGS) entry which is preliminary data.</text>
</comment>
<feature type="compositionally biased region" description="Polar residues" evidence="1">
    <location>
        <begin position="1"/>
        <end position="16"/>
    </location>
</feature>
<evidence type="ECO:0000256" key="1">
    <source>
        <dbReference type="SAM" id="MobiDB-lite"/>
    </source>
</evidence>
<dbReference type="Gene3D" id="3.40.50.2000">
    <property type="entry name" value="Glycogen Phosphorylase B"/>
    <property type="match status" value="2"/>
</dbReference>
<keyword evidence="4" id="KW-1185">Reference proteome</keyword>
<reference evidence="3 4" key="1">
    <citation type="submission" date="2019-07" db="EMBL/GenBank/DDBJ databases">
        <title>Novel species of Flavobacterium.</title>
        <authorList>
            <person name="Liu Q."/>
            <person name="Xin Y.-H."/>
        </authorList>
    </citation>
    <scope>NUCLEOTIDE SEQUENCE [LARGE SCALE GENOMIC DNA]</scope>
    <source>
        <strain evidence="3 4">LB1R34</strain>
    </source>
</reference>
<dbReference type="PANTHER" id="PTHR12526">
    <property type="entry name" value="GLYCOSYLTRANSFERASE"/>
    <property type="match status" value="1"/>
</dbReference>
<feature type="domain" description="Glycosyl transferase family 1" evidence="2">
    <location>
        <begin position="212"/>
        <end position="390"/>
    </location>
</feature>
<dbReference type="GO" id="GO:0016757">
    <property type="term" value="F:glycosyltransferase activity"/>
    <property type="evidence" value="ECO:0007669"/>
    <property type="project" value="InterPro"/>
</dbReference>
<feature type="region of interest" description="Disordered" evidence="1">
    <location>
        <begin position="1"/>
        <end position="29"/>
    </location>
</feature>
<dbReference type="EMBL" id="VJZT01000001">
    <property type="protein sequence ID" value="TRX43130.1"/>
    <property type="molecule type" value="Genomic_DNA"/>
</dbReference>
<dbReference type="OrthoDB" id="9765330at2"/>
<dbReference type="Pfam" id="PF00534">
    <property type="entry name" value="Glycos_transf_1"/>
    <property type="match status" value="1"/>
</dbReference>
<accession>A0A553EDL7</accession>
<proteinExistence type="predicted"/>
<dbReference type="SUPFAM" id="SSF48208">
    <property type="entry name" value="Six-hairpin glycosidases"/>
    <property type="match status" value="1"/>
</dbReference>
<evidence type="ECO:0000313" key="4">
    <source>
        <dbReference type="Proteomes" id="UP000316371"/>
    </source>
</evidence>
<dbReference type="PANTHER" id="PTHR12526:SF572">
    <property type="entry name" value="BLL5144 PROTEIN"/>
    <property type="match status" value="1"/>
</dbReference>
<keyword evidence="3" id="KW-0808">Transferase</keyword>
<dbReference type="AlphaFoldDB" id="A0A553EDL7"/>
<organism evidence="3 4">
    <name type="scientific">Flavobacterium restrictum</name>
    <dbReference type="NCBI Taxonomy" id="2594428"/>
    <lineage>
        <taxon>Bacteria</taxon>
        <taxon>Pseudomonadati</taxon>
        <taxon>Bacteroidota</taxon>
        <taxon>Flavobacteriia</taxon>
        <taxon>Flavobacteriales</taxon>
        <taxon>Flavobacteriaceae</taxon>
        <taxon>Flavobacterium</taxon>
    </lineage>
</organism>
<gene>
    <name evidence="3" type="ORF">FNW21_01990</name>
</gene>
<dbReference type="InterPro" id="IPR008928">
    <property type="entry name" value="6-hairpin_glycosidase_sf"/>
</dbReference>
<dbReference type="GO" id="GO:0005975">
    <property type="term" value="P:carbohydrate metabolic process"/>
    <property type="evidence" value="ECO:0007669"/>
    <property type="project" value="InterPro"/>
</dbReference>
<evidence type="ECO:0000313" key="3">
    <source>
        <dbReference type="EMBL" id="TRX43130.1"/>
    </source>
</evidence>